<dbReference type="Gene3D" id="2.20.25.10">
    <property type="match status" value="1"/>
</dbReference>
<reference evidence="1" key="1">
    <citation type="submission" date="2015-10" db="EMBL/GenBank/DDBJ databases">
        <authorList>
            <person name="Gilbert D.G."/>
        </authorList>
    </citation>
    <scope>NUCLEOTIDE SEQUENCE</scope>
</reference>
<dbReference type="SUPFAM" id="SSF158997">
    <property type="entry name" value="Trm112p-like"/>
    <property type="match status" value="1"/>
</dbReference>
<dbReference type="EMBL" id="CZRL01000106">
    <property type="protein sequence ID" value="CUS54903.1"/>
    <property type="molecule type" value="Genomic_DNA"/>
</dbReference>
<gene>
    <name evidence="1" type="ORF">MGWOODY_XGa1893</name>
</gene>
<protein>
    <submittedName>
        <fullName evidence="1">FIG002473: Protein YcaR in KDO2-Lipid A biosynthesis cluster</fullName>
    </submittedName>
</protein>
<dbReference type="InterPro" id="IPR005651">
    <property type="entry name" value="Trm112-like"/>
</dbReference>
<name>A0A160TVH3_9ZZZZ</name>
<dbReference type="Pfam" id="PF03966">
    <property type="entry name" value="Trm112p"/>
    <property type="match status" value="1"/>
</dbReference>
<organism evidence="1">
    <name type="scientific">hydrothermal vent metagenome</name>
    <dbReference type="NCBI Taxonomy" id="652676"/>
    <lineage>
        <taxon>unclassified sequences</taxon>
        <taxon>metagenomes</taxon>
        <taxon>ecological metagenomes</taxon>
    </lineage>
</organism>
<dbReference type="AlphaFoldDB" id="A0A160TVH3"/>
<evidence type="ECO:0000313" key="1">
    <source>
        <dbReference type="EMBL" id="CUS54903.1"/>
    </source>
</evidence>
<proteinExistence type="predicted"/>
<accession>A0A160TVH3</accession>
<sequence length="104" mass="11379">MNFRQLPQSERPTLPPMPIDPKLLDILCCPVSKQPVFPLSEEKLAAVNAAIAAGQVTQANDTVVETPLGEGLITKNKQRIYRIDDGIPVMLEEESIAVDQIEGL</sequence>